<dbReference type="RefSeq" id="WP_092570095.1">
    <property type="nucleotide sequence ID" value="NZ_CALUDV010000002.1"/>
</dbReference>
<feature type="transmembrane region" description="Helical" evidence="1">
    <location>
        <begin position="106"/>
        <end position="127"/>
    </location>
</feature>
<name>A0A1H8ZT37_9LACT</name>
<dbReference type="EMBL" id="FOEN01000001">
    <property type="protein sequence ID" value="SEP67423.1"/>
    <property type="molecule type" value="Genomic_DNA"/>
</dbReference>
<gene>
    <name evidence="2" type="ORF">SAMN04488558_101324</name>
</gene>
<evidence type="ECO:0000256" key="1">
    <source>
        <dbReference type="SAM" id="Phobius"/>
    </source>
</evidence>
<dbReference type="Pfam" id="PF11070">
    <property type="entry name" value="DUF2871"/>
    <property type="match status" value="1"/>
</dbReference>
<keyword evidence="1" id="KW-0472">Membrane</keyword>
<keyword evidence="3" id="KW-1185">Reference proteome</keyword>
<feature type="transmembrane region" description="Helical" evidence="1">
    <location>
        <begin position="7"/>
        <end position="25"/>
    </location>
</feature>
<reference evidence="2 3" key="1">
    <citation type="submission" date="2016-10" db="EMBL/GenBank/DDBJ databases">
        <authorList>
            <person name="de Groot N.N."/>
        </authorList>
    </citation>
    <scope>NUCLEOTIDE SEQUENCE [LARGE SCALE GENOMIC DNA]</scope>
    <source>
        <strain evidence="2 3">DSM 15695</strain>
    </source>
</reference>
<evidence type="ECO:0000313" key="3">
    <source>
        <dbReference type="Proteomes" id="UP000198833"/>
    </source>
</evidence>
<keyword evidence="1" id="KW-0812">Transmembrane</keyword>
<proteinExistence type="predicted"/>
<dbReference type="OrthoDB" id="1644899at2"/>
<evidence type="ECO:0008006" key="4">
    <source>
        <dbReference type="Google" id="ProtNLM"/>
    </source>
</evidence>
<feature type="transmembrane region" description="Helical" evidence="1">
    <location>
        <begin position="37"/>
        <end position="58"/>
    </location>
</feature>
<accession>A0A1H8ZT37</accession>
<organism evidence="2 3">
    <name type="scientific">Ignavigranum ruoffiae</name>
    <dbReference type="NCBI Taxonomy" id="89093"/>
    <lineage>
        <taxon>Bacteria</taxon>
        <taxon>Bacillati</taxon>
        <taxon>Bacillota</taxon>
        <taxon>Bacilli</taxon>
        <taxon>Lactobacillales</taxon>
        <taxon>Aerococcaceae</taxon>
        <taxon>Ignavigranum</taxon>
    </lineage>
</organism>
<dbReference type="AlphaFoldDB" id="A0A1H8ZT37"/>
<protein>
    <recommendedName>
        <fullName evidence="4">DUF2871 domain-containing protein</fullName>
    </recommendedName>
</protein>
<dbReference type="STRING" id="89093.SAMN04488558_101324"/>
<feature type="transmembrane region" description="Helical" evidence="1">
    <location>
        <begin position="79"/>
        <end position="100"/>
    </location>
</feature>
<dbReference type="Proteomes" id="UP000198833">
    <property type="component" value="Unassembled WGS sequence"/>
</dbReference>
<keyword evidence="1" id="KW-1133">Transmembrane helix</keyword>
<sequence>MKKIYTTAKIYLILGLIAGVFYREYTRWQGFTGQSQLNVLHTHLLVLGMVFFLIVLSLDRQFNLHDHVKFNRFYLSYNLGLIWTVTMMLVKGIMTVQGYADSAMVNGIAGLGHIIITFGLVWFFAMLKDRVGQAA</sequence>
<evidence type="ECO:0000313" key="2">
    <source>
        <dbReference type="EMBL" id="SEP67423.1"/>
    </source>
</evidence>
<dbReference type="InterPro" id="IPR021299">
    <property type="entry name" value="DUF2871"/>
</dbReference>